<protein>
    <submittedName>
        <fullName evidence="2">DUF4184 family protein</fullName>
    </submittedName>
</protein>
<evidence type="ECO:0000313" key="2">
    <source>
        <dbReference type="EMBL" id="RFS46265.1"/>
    </source>
</evidence>
<dbReference type="AlphaFoldDB" id="A0A372FZQ0"/>
<dbReference type="Proteomes" id="UP000262621">
    <property type="component" value="Unassembled WGS sequence"/>
</dbReference>
<feature type="transmembrane region" description="Helical" evidence="1">
    <location>
        <begin position="182"/>
        <end position="200"/>
    </location>
</feature>
<proteinExistence type="predicted"/>
<dbReference type="Pfam" id="PF13803">
    <property type="entry name" value="DUF4184"/>
    <property type="match status" value="1"/>
</dbReference>
<feature type="transmembrane region" description="Helical" evidence="1">
    <location>
        <begin position="105"/>
        <end position="128"/>
    </location>
</feature>
<name>A0A372FZQ0_9ACTN</name>
<keyword evidence="1" id="KW-0472">Membrane</keyword>
<feature type="transmembrane region" description="Helical" evidence="1">
    <location>
        <begin position="149"/>
        <end position="170"/>
    </location>
</feature>
<keyword evidence="1" id="KW-0812">Transmembrane</keyword>
<reference evidence="2 3" key="1">
    <citation type="submission" date="2018-08" db="EMBL/GenBank/DDBJ databases">
        <title>Verrucosispora craniellae sp. nov., isolated from a marine sponge in the South China Sea.</title>
        <authorList>
            <person name="Li L."/>
            <person name="Lin H.W."/>
        </authorList>
    </citation>
    <scope>NUCLEOTIDE SEQUENCE [LARGE SCALE GENOMIC DNA]</scope>
    <source>
        <strain evidence="2 3">LHW63014</strain>
    </source>
</reference>
<organism evidence="2 3">
    <name type="scientific">Micromonospora craniellae</name>
    <dbReference type="NCBI Taxonomy" id="2294034"/>
    <lineage>
        <taxon>Bacteria</taxon>
        <taxon>Bacillati</taxon>
        <taxon>Actinomycetota</taxon>
        <taxon>Actinomycetes</taxon>
        <taxon>Micromonosporales</taxon>
        <taxon>Micromonosporaceae</taxon>
        <taxon>Micromonospora</taxon>
    </lineage>
</organism>
<feature type="transmembrane region" description="Helical" evidence="1">
    <location>
        <begin position="57"/>
        <end position="81"/>
    </location>
</feature>
<dbReference type="InterPro" id="IPR025238">
    <property type="entry name" value="DUF4184"/>
</dbReference>
<dbReference type="RefSeq" id="WP_117228143.1">
    <property type="nucleotide sequence ID" value="NZ_CP061725.1"/>
</dbReference>
<keyword evidence="3" id="KW-1185">Reference proteome</keyword>
<accession>A0A372FZQ0</accession>
<evidence type="ECO:0000313" key="3">
    <source>
        <dbReference type="Proteomes" id="UP000262621"/>
    </source>
</evidence>
<dbReference type="EMBL" id="QVFU01000010">
    <property type="protein sequence ID" value="RFS46265.1"/>
    <property type="molecule type" value="Genomic_DNA"/>
</dbReference>
<sequence length="219" mass="23128">MPLTFPAHLAPVLALKVWRPRWCDGVALSTGAVAPDVAYLAAGPDGRTFADTHTWPALFWWCLPVALAYAAVLGAASHVGWDWLTHTDDWLRVLFGIDWSRVTGVAWWTVSDLTSTVVGSALAVVLAARLGRRGERETDGLALPARRPTLFWGVAGLVAVAGAACVAALPGATLLAPTGVRLIHVAGLALLAGGLAVKVSSRGRRGVWRRTAERTGTGR</sequence>
<dbReference type="OrthoDB" id="8481923at2"/>
<evidence type="ECO:0000256" key="1">
    <source>
        <dbReference type="SAM" id="Phobius"/>
    </source>
</evidence>
<gene>
    <name evidence="2" type="ORF">D0Q02_12500</name>
</gene>
<comment type="caution">
    <text evidence="2">The sequence shown here is derived from an EMBL/GenBank/DDBJ whole genome shotgun (WGS) entry which is preliminary data.</text>
</comment>
<keyword evidence="1" id="KW-1133">Transmembrane helix</keyword>